<feature type="domain" description="Sialate O-acetylesterase" evidence="4">
    <location>
        <begin position="363"/>
        <end position="446"/>
    </location>
</feature>
<evidence type="ECO:0000259" key="4">
    <source>
        <dbReference type="Pfam" id="PF03629"/>
    </source>
</evidence>
<feature type="compositionally biased region" description="Basic and acidic residues" evidence="2">
    <location>
        <begin position="311"/>
        <end position="339"/>
    </location>
</feature>
<dbReference type="InterPro" id="IPR036514">
    <property type="entry name" value="SGNH_hydro_sf"/>
</dbReference>
<reference evidence="5 6" key="1">
    <citation type="journal article" date="2009" name="Science">
        <title>Green evolution and dynamic adaptations revealed by genomes of the marine picoeukaryotes Micromonas.</title>
        <authorList>
            <person name="Worden A.Z."/>
            <person name="Lee J.H."/>
            <person name="Mock T."/>
            <person name="Rouze P."/>
            <person name="Simmons M.P."/>
            <person name="Aerts A.L."/>
            <person name="Allen A.E."/>
            <person name="Cuvelier M.L."/>
            <person name="Derelle E."/>
            <person name="Everett M.V."/>
            <person name="Foulon E."/>
            <person name="Grimwood J."/>
            <person name="Gundlach H."/>
            <person name="Henrissat B."/>
            <person name="Napoli C."/>
            <person name="McDonald S.M."/>
            <person name="Parker M.S."/>
            <person name="Rombauts S."/>
            <person name="Salamov A."/>
            <person name="Von Dassow P."/>
            <person name="Badger J.H."/>
            <person name="Coutinho P.M."/>
            <person name="Demir E."/>
            <person name="Dubchak I."/>
            <person name="Gentemann C."/>
            <person name="Eikrem W."/>
            <person name="Gready J.E."/>
            <person name="John U."/>
            <person name="Lanier W."/>
            <person name="Lindquist E.A."/>
            <person name="Lucas S."/>
            <person name="Mayer K.F."/>
            <person name="Moreau H."/>
            <person name="Not F."/>
            <person name="Otillar R."/>
            <person name="Panaud O."/>
            <person name="Pangilinan J."/>
            <person name="Paulsen I."/>
            <person name="Piegu B."/>
            <person name="Poliakov A."/>
            <person name="Robbens S."/>
            <person name="Schmutz J."/>
            <person name="Toulza E."/>
            <person name="Wyss T."/>
            <person name="Zelensky A."/>
            <person name="Zhou K."/>
            <person name="Armbrust E.V."/>
            <person name="Bhattacharya D."/>
            <person name="Goodenough U.W."/>
            <person name="Van de Peer Y."/>
            <person name="Grigoriev I.V."/>
        </authorList>
    </citation>
    <scope>NUCLEOTIDE SEQUENCE [LARGE SCALE GENOMIC DNA]</scope>
    <source>
        <strain evidence="6">RCC299 / NOUM17</strain>
    </source>
</reference>
<dbReference type="SUPFAM" id="SSF52266">
    <property type="entry name" value="SGNH hydrolase"/>
    <property type="match status" value="1"/>
</dbReference>
<feature type="signal peptide" evidence="3">
    <location>
        <begin position="1"/>
        <end position="26"/>
    </location>
</feature>
<dbReference type="Pfam" id="PF03629">
    <property type="entry name" value="SASA"/>
    <property type="match status" value="1"/>
</dbReference>
<feature type="compositionally biased region" description="Gly residues" evidence="2">
    <location>
        <begin position="294"/>
        <end position="306"/>
    </location>
</feature>
<feature type="region of interest" description="Disordered" evidence="2">
    <location>
        <begin position="289"/>
        <end position="341"/>
    </location>
</feature>
<dbReference type="OrthoDB" id="193339at2759"/>
<keyword evidence="1" id="KW-0378">Hydrolase</keyword>
<dbReference type="GO" id="GO:0001681">
    <property type="term" value="F:sialate O-acetylesterase activity"/>
    <property type="evidence" value="ECO:0007669"/>
    <property type="project" value="InterPro"/>
</dbReference>
<dbReference type="eggNOG" id="ENOG502QUKD">
    <property type="taxonomic scope" value="Eukaryota"/>
</dbReference>
<keyword evidence="3" id="KW-0732">Signal</keyword>
<dbReference type="RefSeq" id="XP_002501961.1">
    <property type="nucleotide sequence ID" value="XM_002501915.1"/>
</dbReference>
<dbReference type="PANTHER" id="PTHR22901:SF0">
    <property type="entry name" value="SIALATE O-ACETYLESTERASE"/>
    <property type="match status" value="1"/>
</dbReference>
<dbReference type="InParanoid" id="C1E516"/>
<accession>C1E516</accession>
<sequence length="772" mass="81372">MARTRGLGSPRVRVLVAALVSISTFASPVAPASPPRPTSLRLPTFLGSNAVLQRAPARAAVWGWAAPGALVTVELTKEPAEDGGVESDGESAIANTSASAGTGEWIVRLPPQPASHGPFTLRILARSGDDDAGSDVAVESAVVADLAFGDVWLCAGQSNMQFTVAASFDAAAHIAESATVGDGIRIATVAMTAADVERHDVAAATAGDAAYEKSAWAKAKPNAFNPPATPDPTAPYGGWSDMGWFSAACWFHGLELYERSFREVPVGLIVAAWGGQAIEPFSSKEALADETCGGTRGPSGTPGFGPGVNARRRETSSIVRPEERPGEPYRRIADTHPDEESPPVFPVFGPSALWNGMIAPLLNTRLKGVAWYQGEANWATPESYACRFPAMIADWRARFASPRMPFVFVQLAAYPKRDYSHLRGAQTFLTSTMEAVAYAVAADLGDPLSPWDCVHPRRKREVGRRLALAARGIERGGRIRGPEFIPEAPALLKGDVSNDGADEGSIRATFRLTRGADSPLASLVWAGTAGCNLTGTARCCGEAPIEIALDPPPLPRFDPPAVGAMLGVPDTSRATAKGNAMLGVSKGGASILKGDSVLRDATARDARIACARLGPNICAGFVALWNTLEKGPMPDDVVLDAVHLVPRPEPGRIAAEWNPDVSWTSVAFRGSDDPWVRATAFEASDLGLNGSNGSNGFNGDESGWIATAELADASLVSAETVVRGARYAWERYPQCMLYDGDPEGEERGVAAAPFCFDLARNAPCAPTNPRNP</sequence>
<dbReference type="GO" id="GO:0005975">
    <property type="term" value="P:carbohydrate metabolic process"/>
    <property type="evidence" value="ECO:0007669"/>
    <property type="project" value="TreeGrafter"/>
</dbReference>
<dbReference type="EMBL" id="CP001325">
    <property type="protein sequence ID" value="ACO63219.1"/>
    <property type="molecule type" value="Genomic_DNA"/>
</dbReference>
<evidence type="ECO:0000256" key="2">
    <source>
        <dbReference type="SAM" id="MobiDB-lite"/>
    </source>
</evidence>
<dbReference type="Gene3D" id="3.40.50.1110">
    <property type="entry name" value="SGNH hydrolase"/>
    <property type="match status" value="1"/>
</dbReference>
<dbReference type="InterPro" id="IPR039329">
    <property type="entry name" value="SIAE"/>
</dbReference>
<keyword evidence="6" id="KW-1185">Reference proteome</keyword>
<organism evidence="5 6">
    <name type="scientific">Micromonas commoda (strain RCC299 / NOUM17 / CCMP2709)</name>
    <name type="common">Picoplanktonic green alga</name>
    <dbReference type="NCBI Taxonomy" id="296587"/>
    <lineage>
        <taxon>Eukaryota</taxon>
        <taxon>Viridiplantae</taxon>
        <taxon>Chlorophyta</taxon>
        <taxon>Mamiellophyceae</taxon>
        <taxon>Mamiellales</taxon>
        <taxon>Mamiellaceae</taxon>
        <taxon>Micromonas</taxon>
    </lineage>
</organism>
<gene>
    <name evidence="5" type="ORF">MICPUN_58233</name>
</gene>
<feature type="chain" id="PRO_5002908996" evidence="3">
    <location>
        <begin position="27"/>
        <end position="772"/>
    </location>
</feature>
<evidence type="ECO:0000313" key="5">
    <source>
        <dbReference type="EMBL" id="ACO63219.1"/>
    </source>
</evidence>
<dbReference type="KEGG" id="mis:MICPUN_58233"/>
<name>C1E516_MICCC</name>
<dbReference type="PANTHER" id="PTHR22901">
    <property type="entry name" value="SIALATE O-ACETYLESTERASE"/>
    <property type="match status" value="1"/>
</dbReference>
<dbReference type="AlphaFoldDB" id="C1E516"/>
<dbReference type="Proteomes" id="UP000002009">
    <property type="component" value="Chromosome 4"/>
</dbReference>
<proteinExistence type="predicted"/>
<dbReference type="InterPro" id="IPR005181">
    <property type="entry name" value="SASA"/>
</dbReference>
<protein>
    <submittedName>
        <fullName evidence="5">Sialic-acid o-acetylesterase-like protein</fullName>
    </submittedName>
</protein>
<evidence type="ECO:0000256" key="3">
    <source>
        <dbReference type="SAM" id="SignalP"/>
    </source>
</evidence>
<evidence type="ECO:0000313" key="6">
    <source>
        <dbReference type="Proteomes" id="UP000002009"/>
    </source>
</evidence>
<dbReference type="GeneID" id="8242841"/>
<evidence type="ECO:0000256" key="1">
    <source>
        <dbReference type="ARBA" id="ARBA00022801"/>
    </source>
</evidence>